<comment type="caution">
    <text evidence="2">The sequence shown here is derived from an EMBL/GenBank/DDBJ whole genome shotgun (WGS) entry which is preliminary data.</text>
</comment>
<feature type="compositionally biased region" description="Basic residues" evidence="1">
    <location>
        <begin position="47"/>
        <end position="64"/>
    </location>
</feature>
<evidence type="ECO:0000256" key="1">
    <source>
        <dbReference type="SAM" id="MobiDB-lite"/>
    </source>
</evidence>
<dbReference type="Proteomes" id="UP000558997">
    <property type="component" value="Unassembled WGS sequence"/>
</dbReference>
<feature type="compositionally biased region" description="Basic and acidic residues" evidence="1">
    <location>
        <begin position="9"/>
        <end position="23"/>
    </location>
</feature>
<accession>A0A841DUB7</accession>
<feature type="region of interest" description="Disordered" evidence="1">
    <location>
        <begin position="1"/>
        <end position="67"/>
    </location>
</feature>
<evidence type="ECO:0000313" key="2">
    <source>
        <dbReference type="EMBL" id="MBB5979877.1"/>
    </source>
</evidence>
<keyword evidence="3" id="KW-1185">Reference proteome</keyword>
<sequence length="229" mass="25593">MRIAPQFAADRRGRSAQPRRDRPYPQAGPAPVSDHDPLVLAQEPRRGPGHRHPACRQPRPHHTTFRPSVAPHTTSAFVHTHQPRGFLIAIPLVHEPEVFRPLTNQLLPTLRHPAASANPEIHRTPQTEVLRRPLEPKRDPGGLRQVAPGFVSCVRADGHQQFSEHVVPGICSCCGPKHEPQHRSVSERSIERHPSRPCWRWLARIGKAASWELKSAGEETTAAQERASS</sequence>
<organism evidence="2 3">
    <name type="scientific">Kribbella solani</name>
    <dbReference type="NCBI Taxonomy" id="236067"/>
    <lineage>
        <taxon>Bacteria</taxon>
        <taxon>Bacillati</taxon>
        <taxon>Actinomycetota</taxon>
        <taxon>Actinomycetes</taxon>
        <taxon>Propionibacteriales</taxon>
        <taxon>Kribbellaceae</taxon>
        <taxon>Kribbella</taxon>
    </lineage>
</organism>
<gene>
    <name evidence="2" type="ORF">HDA44_003218</name>
</gene>
<reference evidence="2 3" key="1">
    <citation type="submission" date="2020-08" db="EMBL/GenBank/DDBJ databases">
        <title>Sequencing the genomes of 1000 actinobacteria strains.</title>
        <authorList>
            <person name="Klenk H.-P."/>
        </authorList>
    </citation>
    <scope>NUCLEOTIDE SEQUENCE [LARGE SCALE GENOMIC DNA]</scope>
    <source>
        <strain evidence="2 3">DSM 17294</strain>
    </source>
</reference>
<dbReference type="EMBL" id="JACHNF010000001">
    <property type="protein sequence ID" value="MBB5979877.1"/>
    <property type="molecule type" value="Genomic_DNA"/>
</dbReference>
<protein>
    <submittedName>
        <fullName evidence="2">Uncharacterized protein</fullName>
    </submittedName>
</protein>
<name>A0A841DUB7_9ACTN</name>
<proteinExistence type="predicted"/>
<dbReference type="AlphaFoldDB" id="A0A841DUB7"/>
<evidence type="ECO:0000313" key="3">
    <source>
        <dbReference type="Proteomes" id="UP000558997"/>
    </source>
</evidence>